<dbReference type="InterPro" id="IPR031366">
    <property type="entry name" value="DUF4663"/>
</dbReference>
<evidence type="ECO:0008006" key="4">
    <source>
        <dbReference type="Google" id="ProtNLM"/>
    </source>
</evidence>
<reference evidence="2 3" key="1">
    <citation type="journal article" date="2018" name="Nat. Ecol. Evol.">
        <title>Shark genomes provide insights into elasmobranch evolution and the origin of vertebrates.</title>
        <authorList>
            <person name="Hara Y"/>
            <person name="Yamaguchi K"/>
            <person name="Onimaru K"/>
            <person name="Kadota M"/>
            <person name="Koyanagi M"/>
            <person name="Keeley SD"/>
            <person name="Tatsumi K"/>
            <person name="Tanaka K"/>
            <person name="Motone F"/>
            <person name="Kageyama Y"/>
            <person name="Nozu R"/>
            <person name="Adachi N"/>
            <person name="Nishimura O"/>
            <person name="Nakagawa R"/>
            <person name="Tanegashima C"/>
            <person name="Kiyatake I"/>
            <person name="Matsumoto R"/>
            <person name="Murakumo K"/>
            <person name="Nishida K"/>
            <person name="Terakita A"/>
            <person name="Kuratani S"/>
            <person name="Sato K"/>
            <person name="Hyodo S Kuraku.S."/>
        </authorList>
    </citation>
    <scope>NUCLEOTIDE SEQUENCE [LARGE SCALE GENOMIC DNA]</scope>
</reference>
<dbReference type="EMBL" id="BEZZ01001377">
    <property type="protein sequence ID" value="GCC18104.1"/>
    <property type="molecule type" value="Genomic_DNA"/>
</dbReference>
<dbReference type="OMA" id="PIGFLCK"/>
<gene>
    <name evidence="2" type="ORF">chiPu_0017799</name>
</gene>
<dbReference type="OrthoDB" id="9042900at2759"/>
<proteinExistence type="predicted"/>
<sequence length="328" mass="37817">MSRFKTKLEEINSRQADDYWVLVRQEVSDKLQRLREDRAQGENSKVPERGGKKDKRRGECQRVCAAYLGVHVVPVPFLVDAAQYELMNVILERSENVRCKIFRRKSFLPMGPLKEIMVDIDPGSMELMENNIEREIRNMSDFDHEELVIDEGVLKSIKLIVKEVNKEVALFMINPGTLKISHKSPWIYSVKHMYIICEVFYTTNIQLLVSDNQLTQQFKSKTRTPIGFLCKKFKLGTGGIMGIEMPLKEPLKNAHFVNISSSISQTMASQYTKTSIQRDISQASHNDHSLFRSILPGKSFREYITGFGKRRKLMLPACLVTFEMPFSK</sequence>
<evidence type="ECO:0000313" key="2">
    <source>
        <dbReference type="EMBL" id="GCC18104.1"/>
    </source>
</evidence>
<evidence type="ECO:0000256" key="1">
    <source>
        <dbReference type="SAM" id="MobiDB-lite"/>
    </source>
</evidence>
<dbReference type="AlphaFoldDB" id="A0A401RIZ7"/>
<evidence type="ECO:0000313" key="3">
    <source>
        <dbReference type="Proteomes" id="UP000287033"/>
    </source>
</evidence>
<feature type="region of interest" description="Disordered" evidence="1">
    <location>
        <begin position="34"/>
        <end position="55"/>
    </location>
</feature>
<name>A0A401RIZ7_CHIPU</name>
<dbReference type="Pfam" id="PF15668">
    <property type="entry name" value="DUF4663"/>
    <property type="match status" value="1"/>
</dbReference>
<comment type="caution">
    <text evidence="2">The sequence shown here is derived from an EMBL/GenBank/DDBJ whole genome shotgun (WGS) entry which is preliminary data.</text>
</comment>
<protein>
    <recommendedName>
        <fullName evidence="4">Gasdermin pore forming domain-containing protein</fullName>
    </recommendedName>
</protein>
<dbReference type="Proteomes" id="UP000287033">
    <property type="component" value="Unassembled WGS sequence"/>
</dbReference>
<keyword evidence="3" id="KW-1185">Reference proteome</keyword>
<organism evidence="2 3">
    <name type="scientific">Chiloscyllium punctatum</name>
    <name type="common">Brownbanded bambooshark</name>
    <name type="synonym">Hemiscyllium punctatum</name>
    <dbReference type="NCBI Taxonomy" id="137246"/>
    <lineage>
        <taxon>Eukaryota</taxon>
        <taxon>Metazoa</taxon>
        <taxon>Chordata</taxon>
        <taxon>Craniata</taxon>
        <taxon>Vertebrata</taxon>
        <taxon>Chondrichthyes</taxon>
        <taxon>Elasmobranchii</taxon>
        <taxon>Galeomorphii</taxon>
        <taxon>Galeoidea</taxon>
        <taxon>Orectolobiformes</taxon>
        <taxon>Hemiscylliidae</taxon>
        <taxon>Chiloscyllium</taxon>
    </lineage>
</organism>
<dbReference type="PANTHER" id="PTHR36872:SF1">
    <property type="entry name" value="GENE 5901-RELATED"/>
    <property type="match status" value="1"/>
</dbReference>
<accession>A0A401RIZ7</accession>
<dbReference type="PANTHER" id="PTHR36872">
    <property type="entry name" value="GENE 5901-RELATED"/>
    <property type="match status" value="1"/>
</dbReference>